<evidence type="ECO:0000313" key="3">
    <source>
        <dbReference type="Proteomes" id="UP000256305"/>
    </source>
</evidence>
<gene>
    <name evidence="2" type="ORF">DYE48_15330</name>
</gene>
<name>A0A3E0J4M8_9BACI</name>
<feature type="domain" description="ATPase dynein-related AAA" evidence="1">
    <location>
        <begin position="472"/>
        <end position="623"/>
    </location>
</feature>
<proteinExistence type="predicted"/>
<organism evidence="2 3">
    <name type="scientific">Halobacillus trueperi</name>
    <dbReference type="NCBI Taxonomy" id="156205"/>
    <lineage>
        <taxon>Bacteria</taxon>
        <taxon>Bacillati</taxon>
        <taxon>Bacillota</taxon>
        <taxon>Bacilli</taxon>
        <taxon>Bacillales</taxon>
        <taxon>Bacillaceae</taxon>
        <taxon>Halobacillus</taxon>
    </lineage>
</organism>
<dbReference type="AlphaFoldDB" id="A0A3E0J4M8"/>
<dbReference type="GO" id="GO:0005524">
    <property type="term" value="F:ATP binding"/>
    <property type="evidence" value="ECO:0007669"/>
    <property type="project" value="InterPro"/>
</dbReference>
<reference evidence="2 3" key="1">
    <citation type="submission" date="2018-08" db="EMBL/GenBank/DDBJ databases">
        <title>Genome sequence of Halobacillus trueperi KCTC 3686.</title>
        <authorList>
            <person name="Cho K.H."/>
            <person name="Kwak M.-J."/>
            <person name="Kim B.-Y."/>
            <person name="Chun J."/>
        </authorList>
    </citation>
    <scope>NUCLEOTIDE SEQUENCE [LARGE SCALE GENOMIC DNA]</scope>
    <source>
        <strain evidence="2 3">KCTC 3686</strain>
    </source>
</reference>
<comment type="caution">
    <text evidence="2">The sequence shown here is derived from an EMBL/GenBank/DDBJ whole genome shotgun (WGS) entry which is preliminary data.</text>
</comment>
<sequence>MLNKFILDFAKQSEVVYTLSTNAPNYIVSSSEKGIHVETKSSRNKFNEGKKEVPYVLIRNDWLEQALGILIDKRTVNDQDFVDLGRRHSFILAFLSSLPFVEKLKNNQVQLKTFTTLDIPFSTIDQTMTMLQELIDGEYTADSIAQKFKDDNMKRLKAHARQNLRLLGYLNKDNKLVNKDNSIQEVKKRILQSPFVHMVYESLKFMDMYNYKEKLEVLREIAYLTVVSSTDQTTIKESVAEKGIRNIFNWLKYAKLIDGDGNVIEMSEKVNKNRNYWWVNQGQTAKDEVEGGFLWAPKRNKQGTPLTHHTDLLKANPGDVVFAYSQGAIHSICEVTENAVTSKKPSTFATDLWEEDGNLLRVQYFPLSPKLKKVTIPEDKRKKEVGPFDVNGNVKQGYFYSVSKEFAEYLLSSFQDSFPATFKLEGSTRKTTNLSEKRLVNHIYNYIKNEGFYYKEEEVKSLYLSLRTKPFVILSGISGTGKTKIVEKFANSIGATEENGQFHLIPVRPDWSDGSELIGFEDIKGDFKPGPLTKVLLEAEKNPELPYFVLLDEMNLARVEYYFSDLLSVMESRRWVGDQIVTSQIPTPESFSKRVIIPDNVYIIGTVNMDETTHPFSSKVLDRANTLEFNEVDLSFFPSLQDNQEVEDYPVTNDVLKTKYLTLKDAITDYQSIIKHTTNRLIDINNILKKNKTHFGYRIRDEICFYMIYNQLGQLMTPKEAFDRQLLQKVLPKINGSDFATAEIIEELFTYCTGQALDMVNYEQAIEHAHFPKSAEKLAIMYKNQEQHGFTSFWLG</sequence>
<dbReference type="PANTHER" id="PTHR37291:SF1">
    <property type="entry name" value="TYPE IV METHYL-DIRECTED RESTRICTION ENZYME ECOKMCRB SUBUNIT"/>
    <property type="match status" value="1"/>
</dbReference>
<dbReference type="EMBL" id="QUAE01000015">
    <property type="protein sequence ID" value="REJ07737.1"/>
    <property type="molecule type" value="Genomic_DNA"/>
</dbReference>
<dbReference type="GO" id="GO:0016887">
    <property type="term" value="F:ATP hydrolysis activity"/>
    <property type="evidence" value="ECO:0007669"/>
    <property type="project" value="InterPro"/>
</dbReference>
<keyword evidence="3" id="KW-1185">Reference proteome</keyword>
<accession>A0A3E0J4M8</accession>
<dbReference type="InterPro" id="IPR027417">
    <property type="entry name" value="P-loop_NTPase"/>
</dbReference>
<dbReference type="SUPFAM" id="SSF52540">
    <property type="entry name" value="P-loop containing nucleoside triphosphate hydrolases"/>
    <property type="match status" value="1"/>
</dbReference>
<dbReference type="Proteomes" id="UP000256305">
    <property type="component" value="Unassembled WGS sequence"/>
</dbReference>
<dbReference type="Gene3D" id="3.40.50.300">
    <property type="entry name" value="P-loop containing nucleotide triphosphate hydrolases"/>
    <property type="match status" value="1"/>
</dbReference>
<dbReference type="InterPro" id="IPR052934">
    <property type="entry name" value="Methyl-DNA_Rec/Restrict_Enz"/>
</dbReference>
<evidence type="ECO:0000259" key="1">
    <source>
        <dbReference type="Pfam" id="PF07728"/>
    </source>
</evidence>
<protein>
    <recommendedName>
        <fullName evidence="1">ATPase dynein-related AAA domain-containing protein</fullName>
    </recommendedName>
</protein>
<dbReference type="PANTHER" id="PTHR37291">
    <property type="entry name" value="5-METHYLCYTOSINE-SPECIFIC RESTRICTION ENZYME B"/>
    <property type="match status" value="1"/>
</dbReference>
<dbReference type="RefSeq" id="WP_115824388.1">
    <property type="nucleotide sequence ID" value="NZ_QUAE01000015.1"/>
</dbReference>
<dbReference type="Pfam" id="PF07728">
    <property type="entry name" value="AAA_5"/>
    <property type="match status" value="1"/>
</dbReference>
<dbReference type="InterPro" id="IPR011704">
    <property type="entry name" value="ATPase_dyneun-rel_AAA"/>
</dbReference>
<evidence type="ECO:0000313" key="2">
    <source>
        <dbReference type="EMBL" id="REJ07737.1"/>
    </source>
</evidence>